<sequence length="719" mass="81410">MGRKGASIGLSQPTPCSGRKTLKRCKNNEEADNVVVIDVENYSFDDVIIIDVAEAFPKKLQGSSALRKDRKYPLRTVICIDDDNEYTNNEDPEIEVTDDGNFHSDASSSTMRSCPASNHPRNSTDAGDDGCQFDQEKTSPVRLSKCKRTYSGKASSRNRYGLNTEFGSGSSNNDCPDCEVMEDSSGKLREKWERASSKRKYDVHNGQSGRGDYASVSRVFTDTHQDIGLEKKTEQQMETPVCTCSSKADCEQEDLSPFNAMGDGNLGSTSQNSKKTTFDDLSLKSMPKTQDFQADVPHRADPLTEDPSCTYTERRNHQYFEKGGSSFHNEEEPNSHAHKSFQDREKAPLAEPCLSKCESSVVFCQRKAFLADEEAPSFDGKHSVETEMDSGKFVFGDKDENFLQTPTCNSHFSEEPNDGRIISENLKSMSRSSSFLNTQAFDETQVNLCPSSDKVRVNPVEAFCHISPSLGTSGISVEKDCHQENGERSTEEPTFYNCVLNEAQPKQERSLMVEEEKELDESVTTGQQNDESYNLLHNQGGDVMHAVQSCIINEREILKQTDDYKRAMEEEWASRQRELQIQAEEAQQLRRLRKRRKAESMRLLDMERRQKQRLEEMRETQKKDEENMNLKEQVRAEVRKELNKLEISCHDMASLLRGLGIHTSGALHPLPHEVHAAYKRAVLTFHPDRASGSDMRQLVEAEEKFKLISRMKEKFLLTS</sequence>
<dbReference type="CDD" id="cd06257">
    <property type="entry name" value="DnaJ"/>
    <property type="match status" value="1"/>
</dbReference>
<dbReference type="AlphaFoldDB" id="A0ABC8RCG4"/>
<organism evidence="4 5">
    <name type="scientific">Ilex paraguariensis</name>
    <name type="common">yerba mate</name>
    <dbReference type="NCBI Taxonomy" id="185542"/>
    <lineage>
        <taxon>Eukaryota</taxon>
        <taxon>Viridiplantae</taxon>
        <taxon>Streptophyta</taxon>
        <taxon>Embryophyta</taxon>
        <taxon>Tracheophyta</taxon>
        <taxon>Spermatophyta</taxon>
        <taxon>Magnoliopsida</taxon>
        <taxon>eudicotyledons</taxon>
        <taxon>Gunneridae</taxon>
        <taxon>Pentapetalae</taxon>
        <taxon>asterids</taxon>
        <taxon>campanulids</taxon>
        <taxon>Aquifoliales</taxon>
        <taxon>Aquifoliaceae</taxon>
        <taxon>Ilex</taxon>
    </lineage>
</organism>
<evidence type="ECO:0000313" key="5">
    <source>
        <dbReference type="Proteomes" id="UP001642360"/>
    </source>
</evidence>
<feature type="compositionally biased region" description="Polar residues" evidence="2">
    <location>
        <begin position="104"/>
        <end position="125"/>
    </location>
</feature>
<feature type="region of interest" description="Disordered" evidence="2">
    <location>
        <begin position="258"/>
        <end position="279"/>
    </location>
</feature>
<evidence type="ECO:0000313" key="4">
    <source>
        <dbReference type="EMBL" id="CAK9142462.1"/>
    </source>
</evidence>
<feature type="compositionally biased region" description="Basic and acidic residues" evidence="2">
    <location>
        <begin position="328"/>
        <end position="344"/>
    </location>
</feature>
<dbReference type="Proteomes" id="UP001642360">
    <property type="component" value="Unassembled WGS sequence"/>
</dbReference>
<feature type="region of interest" description="Disordered" evidence="2">
    <location>
        <begin position="323"/>
        <end position="344"/>
    </location>
</feature>
<dbReference type="PROSITE" id="PS50076">
    <property type="entry name" value="DNAJ_2"/>
    <property type="match status" value="1"/>
</dbReference>
<dbReference type="InterPro" id="IPR001623">
    <property type="entry name" value="DnaJ_domain"/>
</dbReference>
<dbReference type="SUPFAM" id="SSF46565">
    <property type="entry name" value="Chaperone J-domain"/>
    <property type="match status" value="1"/>
</dbReference>
<proteinExistence type="predicted"/>
<keyword evidence="1" id="KW-0175">Coiled coil</keyword>
<name>A0ABC8RCG4_9AQUA</name>
<evidence type="ECO:0000259" key="3">
    <source>
        <dbReference type="PROSITE" id="PS50076"/>
    </source>
</evidence>
<protein>
    <recommendedName>
        <fullName evidence="3">J domain-containing protein</fullName>
    </recommendedName>
</protein>
<dbReference type="PANTHER" id="PTHR36335">
    <property type="entry name" value="CHAPERONE DNAJ-DOMAIN SUPERFAMILY PROTEIN"/>
    <property type="match status" value="1"/>
</dbReference>
<feature type="domain" description="J" evidence="3">
    <location>
        <begin position="654"/>
        <end position="719"/>
    </location>
</feature>
<evidence type="ECO:0000256" key="1">
    <source>
        <dbReference type="SAM" id="Coils"/>
    </source>
</evidence>
<feature type="compositionally biased region" description="Acidic residues" evidence="2">
    <location>
        <begin position="87"/>
        <end position="98"/>
    </location>
</feature>
<feature type="coiled-coil region" evidence="1">
    <location>
        <begin position="589"/>
        <end position="648"/>
    </location>
</feature>
<dbReference type="Gene3D" id="1.10.287.110">
    <property type="entry name" value="DnaJ domain"/>
    <property type="match status" value="1"/>
</dbReference>
<reference evidence="4 5" key="1">
    <citation type="submission" date="2024-02" db="EMBL/GenBank/DDBJ databases">
        <authorList>
            <person name="Vignale AGUSTIN F."/>
            <person name="Sosa J E."/>
            <person name="Modenutti C."/>
        </authorList>
    </citation>
    <scope>NUCLEOTIDE SEQUENCE [LARGE SCALE GENOMIC DNA]</scope>
</reference>
<dbReference type="InterPro" id="IPR036869">
    <property type="entry name" value="J_dom_sf"/>
</dbReference>
<gene>
    <name evidence="4" type="ORF">ILEXP_LOCUS10145</name>
</gene>
<keyword evidence="5" id="KW-1185">Reference proteome</keyword>
<comment type="caution">
    <text evidence="4">The sequence shown here is derived from an EMBL/GenBank/DDBJ whole genome shotgun (WGS) entry which is preliminary data.</text>
</comment>
<feature type="region of interest" description="Disordered" evidence="2">
    <location>
        <begin position="87"/>
        <end position="135"/>
    </location>
</feature>
<dbReference type="PANTHER" id="PTHR36335:SF1">
    <property type="entry name" value="CHAPERONE DNAJ-DOMAIN SUPERFAMILY PROTEIN"/>
    <property type="match status" value="1"/>
</dbReference>
<dbReference type="EMBL" id="CAUOFW020001225">
    <property type="protein sequence ID" value="CAK9142462.1"/>
    <property type="molecule type" value="Genomic_DNA"/>
</dbReference>
<feature type="compositionally biased region" description="Polar residues" evidence="2">
    <location>
        <begin position="165"/>
        <end position="174"/>
    </location>
</feature>
<feature type="compositionally biased region" description="Polar residues" evidence="2">
    <location>
        <begin position="266"/>
        <end position="275"/>
    </location>
</feature>
<accession>A0ABC8RCG4</accession>
<evidence type="ECO:0000256" key="2">
    <source>
        <dbReference type="SAM" id="MobiDB-lite"/>
    </source>
</evidence>
<feature type="region of interest" description="Disordered" evidence="2">
    <location>
        <begin position="153"/>
        <end position="178"/>
    </location>
</feature>